<keyword evidence="2" id="KW-1185">Reference proteome</keyword>
<dbReference type="Proteomes" id="UP000590749">
    <property type="component" value="Unassembled WGS sequence"/>
</dbReference>
<dbReference type="EMBL" id="JACHXF010000018">
    <property type="protein sequence ID" value="MBB3099381.1"/>
    <property type="molecule type" value="Genomic_DNA"/>
</dbReference>
<protein>
    <submittedName>
        <fullName evidence="1">Uncharacterized protein</fullName>
    </submittedName>
</protein>
<proteinExistence type="predicted"/>
<reference evidence="1 2" key="1">
    <citation type="submission" date="2020-08" db="EMBL/GenBank/DDBJ databases">
        <title>Genomic Encyclopedia of Type Strains, Phase III (KMG-III): the genomes of soil and plant-associated and newly described type strains.</title>
        <authorList>
            <person name="Whitman W."/>
        </authorList>
    </citation>
    <scope>NUCLEOTIDE SEQUENCE [LARGE SCALE GENOMIC DNA]</scope>
    <source>
        <strain evidence="1 2">CECT 3287</strain>
    </source>
</reference>
<dbReference type="AlphaFoldDB" id="A0A7W5ANH7"/>
<evidence type="ECO:0000313" key="2">
    <source>
        <dbReference type="Proteomes" id="UP000590749"/>
    </source>
</evidence>
<accession>A0A7W5ANH7</accession>
<organism evidence="1 2">
    <name type="scientific">Actinoplanes campanulatus</name>
    <dbReference type="NCBI Taxonomy" id="113559"/>
    <lineage>
        <taxon>Bacteria</taxon>
        <taxon>Bacillati</taxon>
        <taxon>Actinomycetota</taxon>
        <taxon>Actinomycetes</taxon>
        <taxon>Micromonosporales</taxon>
        <taxon>Micromonosporaceae</taxon>
        <taxon>Actinoplanes</taxon>
    </lineage>
</organism>
<name>A0A7W5ANH7_9ACTN</name>
<gene>
    <name evidence="1" type="ORF">FHR83_007087</name>
</gene>
<comment type="caution">
    <text evidence="1">The sequence shown here is derived from an EMBL/GenBank/DDBJ whole genome shotgun (WGS) entry which is preliminary data.</text>
</comment>
<dbReference type="RefSeq" id="WP_183225437.1">
    <property type="nucleotide sequence ID" value="NZ_BMPW01000021.1"/>
</dbReference>
<evidence type="ECO:0000313" key="1">
    <source>
        <dbReference type="EMBL" id="MBB3099381.1"/>
    </source>
</evidence>
<sequence>MSRSGSPRAASRRHILKVLRAVRAGAATLQGIWDVSGTVYVSPPDRKPGENATLRAREAGEYPENRSDALSHLIDTLDDMVSGLTILRGQVIEQWREVCAEERTRKE</sequence>